<dbReference type="PROSITE" id="PS50294">
    <property type="entry name" value="WD_REPEATS_REGION"/>
    <property type="match status" value="1"/>
</dbReference>
<dbReference type="PROSITE" id="PS50082">
    <property type="entry name" value="WD_REPEATS_2"/>
    <property type="match status" value="2"/>
</dbReference>
<dbReference type="InterPro" id="IPR015943">
    <property type="entry name" value="WD40/YVTN_repeat-like_dom_sf"/>
</dbReference>
<dbReference type="InterPro" id="IPR036322">
    <property type="entry name" value="WD40_repeat_dom_sf"/>
</dbReference>
<evidence type="ECO:0000313" key="3">
    <source>
        <dbReference type="Proteomes" id="UP000324800"/>
    </source>
</evidence>
<organism evidence="2 3">
    <name type="scientific">Streblomastix strix</name>
    <dbReference type="NCBI Taxonomy" id="222440"/>
    <lineage>
        <taxon>Eukaryota</taxon>
        <taxon>Metamonada</taxon>
        <taxon>Preaxostyla</taxon>
        <taxon>Oxymonadida</taxon>
        <taxon>Streblomastigidae</taxon>
        <taxon>Streblomastix</taxon>
    </lineage>
</organism>
<dbReference type="EMBL" id="SNRW01013353">
    <property type="protein sequence ID" value="KAA6372718.1"/>
    <property type="molecule type" value="Genomic_DNA"/>
</dbReference>
<reference evidence="2 3" key="1">
    <citation type="submission" date="2019-03" db="EMBL/GenBank/DDBJ databases">
        <title>Single cell metagenomics reveals metabolic interactions within the superorganism composed of flagellate Streblomastix strix and complex community of Bacteroidetes bacteria on its surface.</title>
        <authorList>
            <person name="Treitli S.C."/>
            <person name="Kolisko M."/>
            <person name="Husnik F."/>
            <person name="Keeling P."/>
            <person name="Hampl V."/>
        </authorList>
    </citation>
    <scope>NUCLEOTIDE SEQUENCE [LARGE SCALE GENOMIC DNA]</scope>
    <source>
        <strain evidence="2">ST1C</strain>
    </source>
</reference>
<protein>
    <submittedName>
        <fullName evidence="2">Uncharacterized protein</fullName>
    </submittedName>
</protein>
<evidence type="ECO:0000256" key="1">
    <source>
        <dbReference type="PROSITE-ProRule" id="PRU00221"/>
    </source>
</evidence>
<dbReference type="PANTHER" id="PTHR19879:SF9">
    <property type="entry name" value="TRANSCRIPTION INITIATION FACTOR TFIID SUBUNIT 5"/>
    <property type="match status" value="1"/>
</dbReference>
<feature type="repeat" description="WD" evidence="1">
    <location>
        <begin position="85"/>
        <end position="127"/>
    </location>
</feature>
<dbReference type="Pfam" id="PF00400">
    <property type="entry name" value="WD40"/>
    <property type="match status" value="3"/>
</dbReference>
<gene>
    <name evidence="2" type="ORF">EZS28_031756</name>
</gene>
<accession>A0A5J4UQM6</accession>
<dbReference type="SMART" id="SM00320">
    <property type="entry name" value="WD40"/>
    <property type="match status" value="5"/>
</dbReference>
<dbReference type="Gene3D" id="2.130.10.10">
    <property type="entry name" value="YVTN repeat-like/Quinoprotein amine dehydrogenase"/>
    <property type="match status" value="2"/>
</dbReference>
<dbReference type="OrthoDB" id="6724178at2759"/>
<comment type="caution">
    <text evidence="2">The sequence shown here is derived from an EMBL/GenBank/DDBJ whole genome shotgun (WGS) entry which is preliminary data.</text>
</comment>
<dbReference type="AlphaFoldDB" id="A0A5J4UQM6"/>
<sequence>MQPRGQNQSISQLSPQLPTSLNSLSAQTQNAYRIPPPKIYTLTHHTHQVTEVSFHPNGEFFASSSYDKSVAIWSVPQKKVIFNLPNHHFSYVTTVDWQPSPSNLIASAGVDGRVLIFDLNASKFAQTLSSSSKSNYQTQEYETSITGSGYGNPNDYAKWNGAEHNGPVLCVRWHQNGNIIGSVSEDRHFFLIEPQSKNGKPVHTFCSTTPLKRLIWSQCGRYVALCGRDSILILTYPDLQLFSALPQSFKSEAAEWNAEGELAFIGEDGDPYVFDTNTGMVRAVGKEIFEAPPDDKLVMEQNLNSENDESDNEDNLNSAERLYNKSENTFTHNSSTNDLEFKGNRMINKVSENARRRMRKGAQGYSVLSNFYIQGSASCLSWSPHELSPMLAVGSKAQSVTLWR</sequence>
<dbReference type="PANTHER" id="PTHR19879">
    <property type="entry name" value="TRANSCRIPTION INITIATION FACTOR TFIID"/>
    <property type="match status" value="1"/>
</dbReference>
<feature type="repeat" description="WD" evidence="1">
    <location>
        <begin position="42"/>
        <end position="83"/>
    </location>
</feature>
<dbReference type="InterPro" id="IPR001680">
    <property type="entry name" value="WD40_rpt"/>
</dbReference>
<evidence type="ECO:0000313" key="2">
    <source>
        <dbReference type="EMBL" id="KAA6372718.1"/>
    </source>
</evidence>
<proteinExistence type="predicted"/>
<keyword evidence="1" id="KW-0853">WD repeat</keyword>
<name>A0A5J4UQM6_9EUKA</name>
<dbReference type="Proteomes" id="UP000324800">
    <property type="component" value="Unassembled WGS sequence"/>
</dbReference>
<dbReference type="SUPFAM" id="SSF50978">
    <property type="entry name" value="WD40 repeat-like"/>
    <property type="match status" value="1"/>
</dbReference>